<dbReference type="CDD" id="cd09644">
    <property type="entry name" value="Csn2"/>
    <property type="match status" value="1"/>
</dbReference>
<dbReference type="RefSeq" id="WP_249309950.1">
    <property type="nucleotide sequence ID" value="NZ_JACRSZ010000023.1"/>
</dbReference>
<protein>
    <submittedName>
        <fullName evidence="1">Type II-A CRISPR-associated protein Csn2</fullName>
    </submittedName>
</protein>
<organism evidence="1 2">
    <name type="scientific">Jingyaoa shaoxingensis</name>
    <dbReference type="NCBI Taxonomy" id="2763671"/>
    <lineage>
        <taxon>Bacteria</taxon>
        <taxon>Bacillati</taxon>
        <taxon>Bacillota</taxon>
        <taxon>Clostridia</taxon>
        <taxon>Lachnospirales</taxon>
        <taxon>Lachnospiraceae</taxon>
        <taxon>Jingyaoa</taxon>
    </lineage>
</organism>
<reference evidence="1 2" key="1">
    <citation type="submission" date="2020-08" db="EMBL/GenBank/DDBJ databases">
        <title>Genome public.</title>
        <authorList>
            <person name="Liu C."/>
            <person name="Sun Q."/>
        </authorList>
    </citation>
    <scope>NUCLEOTIDE SEQUENCE [LARGE SCALE GENOMIC DNA]</scope>
    <source>
        <strain evidence="1 2">NSJ-46</strain>
    </source>
</reference>
<dbReference type="InterPro" id="IPR010146">
    <property type="entry name" value="CRISPR-assoc_prot_Csn2-typ"/>
</dbReference>
<dbReference type="Proteomes" id="UP000657421">
    <property type="component" value="Unassembled WGS sequence"/>
</dbReference>
<dbReference type="EMBL" id="JACRSZ010000023">
    <property type="protein sequence ID" value="MBC8574491.1"/>
    <property type="molecule type" value="Genomic_DNA"/>
</dbReference>
<dbReference type="Pfam" id="PF09711">
    <property type="entry name" value="Cas_Csn2"/>
    <property type="match status" value="1"/>
</dbReference>
<keyword evidence="2" id="KW-1185">Reference proteome</keyword>
<dbReference type="InterPro" id="IPR038600">
    <property type="entry name" value="Csn2_sf"/>
</dbReference>
<gene>
    <name evidence="1" type="primary">csn2</name>
    <name evidence="1" type="ORF">H8716_15680</name>
</gene>
<dbReference type="Gene3D" id="3.40.50.11940">
    <property type="match status" value="2"/>
</dbReference>
<proteinExistence type="predicted"/>
<accession>A0ABR7NDK1</accession>
<dbReference type="NCBIfam" id="TIGR01866">
    <property type="entry name" value="cas_Csn2"/>
    <property type="match status" value="1"/>
</dbReference>
<name>A0ABR7NDK1_9FIRM</name>
<evidence type="ECO:0000313" key="2">
    <source>
        <dbReference type="Proteomes" id="UP000657421"/>
    </source>
</evidence>
<comment type="caution">
    <text evidence="1">The sequence shown here is derived from an EMBL/GenBank/DDBJ whole genome shotgun (WGS) entry which is preliminary data.</text>
</comment>
<sequence>MKLVHEDLNCAIMSNESLFTEWIIESPDYFSKFLDELWKQCENGTGHYVLSDDEKELDIRKNIELIFQPFAIDLNDKRILGKLYVELEQLAHSEQFFVRTQEITQYILEYVLELEQRTDYILQTENDLDLTMVLKSLSVKYEIMEESYLEKLVQYIKITSQLLKKKLYVFVNIRSYLTDEKMNLLIKEMMYQEIHILFIENQERSCLEGGIRYIIDADGCEIQ</sequence>
<evidence type="ECO:0000313" key="1">
    <source>
        <dbReference type="EMBL" id="MBC8574491.1"/>
    </source>
</evidence>